<proteinExistence type="predicted"/>
<evidence type="ECO:0000313" key="2">
    <source>
        <dbReference type="Proteomes" id="UP000267096"/>
    </source>
</evidence>
<dbReference type="Proteomes" id="UP000267096">
    <property type="component" value="Unassembled WGS sequence"/>
</dbReference>
<accession>A0A0M3J0B2</accession>
<evidence type="ECO:0000313" key="3">
    <source>
        <dbReference type="WBParaSite" id="ASIM_0000094901-mRNA-1"/>
    </source>
</evidence>
<reference evidence="1 2" key="2">
    <citation type="submission" date="2018-11" db="EMBL/GenBank/DDBJ databases">
        <authorList>
            <consortium name="Pathogen Informatics"/>
        </authorList>
    </citation>
    <scope>NUCLEOTIDE SEQUENCE [LARGE SCALE GENOMIC DNA]</scope>
</reference>
<protein>
    <submittedName>
        <fullName evidence="1 3">Uncharacterized protein</fullName>
    </submittedName>
</protein>
<keyword evidence="2" id="KW-1185">Reference proteome</keyword>
<gene>
    <name evidence="1" type="ORF">ASIM_LOCUS845</name>
</gene>
<reference evidence="3" key="1">
    <citation type="submission" date="2017-02" db="UniProtKB">
        <authorList>
            <consortium name="WormBaseParasite"/>
        </authorList>
    </citation>
    <scope>IDENTIFICATION</scope>
</reference>
<organism evidence="3">
    <name type="scientific">Anisakis simplex</name>
    <name type="common">Herring worm</name>
    <dbReference type="NCBI Taxonomy" id="6269"/>
    <lineage>
        <taxon>Eukaryota</taxon>
        <taxon>Metazoa</taxon>
        <taxon>Ecdysozoa</taxon>
        <taxon>Nematoda</taxon>
        <taxon>Chromadorea</taxon>
        <taxon>Rhabditida</taxon>
        <taxon>Spirurina</taxon>
        <taxon>Ascaridomorpha</taxon>
        <taxon>Ascaridoidea</taxon>
        <taxon>Anisakidae</taxon>
        <taxon>Anisakis</taxon>
        <taxon>Anisakis simplex complex</taxon>
    </lineage>
</organism>
<dbReference type="OrthoDB" id="5859280at2759"/>
<name>A0A0M3J0B2_ANISI</name>
<dbReference type="WBParaSite" id="ASIM_0000094901-mRNA-1">
    <property type="protein sequence ID" value="ASIM_0000094901-mRNA-1"/>
    <property type="gene ID" value="ASIM_0000094901"/>
</dbReference>
<dbReference type="EMBL" id="UYRR01000714">
    <property type="protein sequence ID" value="VDK18151.1"/>
    <property type="molecule type" value="Genomic_DNA"/>
</dbReference>
<evidence type="ECO:0000313" key="1">
    <source>
        <dbReference type="EMBL" id="VDK18151.1"/>
    </source>
</evidence>
<dbReference type="AlphaFoldDB" id="A0A0M3J0B2"/>
<sequence>MTDVEHETRVFLRELDTFGQPPPRQKLIDSDYNDGKNAHSRLNNSKEFTQKLDTINLAKQALSELNYNHKSVDLSL</sequence>